<protein>
    <recommendedName>
        <fullName evidence="1">AsmA domain-containing protein</fullName>
    </recommendedName>
</protein>
<proteinExistence type="predicted"/>
<comment type="caution">
    <text evidence="2">The sequence shown here is derived from an EMBL/GenBank/DDBJ whole genome shotgun (WGS) entry which is preliminary data.</text>
</comment>
<feature type="domain" description="AsmA" evidence="1">
    <location>
        <begin position="6"/>
        <end position="120"/>
    </location>
</feature>
<reference evidence="2 3" key="1">
    <citation type="submission" date="2017-02" db="EMBL/GenBank/DDBJ databases">
        <title>Legionella quilivanii strain from human: case report and whole genome sequencing analysis.</title>
        <authorList>
            <person name="Lalancette C."/>
            <person name="Leduc J.-M."/>
            <person name="Levesque S."/>
            <person name="Fournier E."/>
            <person name="Saoud J."/>
            <person name="Faucher S.P."/>
            <person name="Bernard K."/>
            <person name="Martineau C."/>
            <person name="Longtin J."/>
        </authorList>
    </citation>
    <scope>NUCLEOTIDE SEQUENCE [LARGE SCALE GENOMIC DNA]</scope>
    <source>
        <strain evidence="2 3">ID143958</strain>
    </source>
</reference>
<evidence type="ECO:0000259" key="1">
    <source>
        <dbReference type="Pfam" id="PF05170"/>
    </source>
</evidence>
<evidence type="ECO:0000313" key="2">
    <source>
        <dbReference type="EMBL" id="RAP37983.1"/>
    </source>
</evidence>
<dbReference type="Proteomes" id="UP000249458">
    <property type="component" value="Unassembled WGS sequence"/>
</dbReference>
<dbReference type="GO" id="GO:0005886">
    <property type="term" value="C:plasma membrane"/>
    <property type="evidence" value="ECO:0007669"/>
    <property type="project" value="TreeGrafter"/>
</dbReference>
<dbReference type="InterPro" id="IPR007844">
    <property type="entry name" value="AsmA"/>
</dbReference>
<dbReference type="AlphaFoldDB" id="A0A364LM84"/>
<dbReference type="GO" id="GO:0090313">
    <property type="term" value="P:regulation of protein targeting to membrane"/>
    <property type="evidence" value="ECO:0007669"/>
    <property type="project" value="TreeGrafter"/>
</dbReference>
<dbReference type="EMBL" id="MVJN01000002">
    <property type="protein sequence ID" value="RAP37983.1"/>
    <property type="molecule type" value="Genomic_DNA"/>
</dbReference>
<gene>
    <name evidence="2" type="ORF">B1207_03065</name>
</gene>
<organism evidence="2 3">
    <name type="scientific">Legionella quinlivanii</name>
    <dbReference type="NCBI Taxonomy" id="45073"/>
    <lineage>
        <taxon>Bacteria</taxon>
        <taxon>Pseudomonadati</taxon>
        <taxon>Pseudomonadota</taxon>
        <taxon>Gammaproteobacteria</taxon>
        <taxon>Legionellales</taxon>
        <taxon>Legionellaceae</taxon>
        <taxon>Legionella</taxon>
    </lineage>
</organism>
<sequence length="512" mass="56929">MNLFKKLAIGLLSTVIVVLLSLWLLTKAISAESIRDYVSSQLSILSHEPTTIKGNISWQLFPQPGIRISKVEIGSDRQTDFHAILDNLILNLRITPLLRGTLVFSEFKVDGFTADVSTDHLPAPAEHSKTKDSKPGTILTEHFAIDRFMLSKGLVKFHSSDNELIFSNIQMGTESLNLNDSSFPLQFKAALNLSNAGNLKGRAQIQFKGSTRFSPTFLSNPLANWQSLSLNGQLLLQDVLLNKISINRIQGSASLKRKMLKITPLTLSLYKGESVGDLNFNFENHQLKFNQTAAGLDSQKLFNDLLGEKIVRGKLDFSLHAEAITNVPSALNLSMADGTIMIKDGRIDTVNLHQVIEQVSQKIDQLSSMKTDSLKNMLDFEQFNGLMNNKGFTPFKLLSMNYKLAESRLRTDSIILQTDKLHLKGNGNLSLTDYSLSAELLTSVLNATGKLEEIQQMLGGNFPLQVKGTLVKPLISLDIKKVNAQLGKYWLINTVAQPVKKLKNQFESIFTR</sequence>
<name>A0A364LM84_9GAMM</name>
<accession>A0A364LM84</accession>
<evidence type="ECO:0000313" key="3">
    <source>
        <dbReference type="Proteomes" id="UP000249458"/>
    </source>
</evidence>
<dbReference type="RefSeq" id="WP_112218532.1">
    <property type="nucleotide sequence ID" value="NZ_MVJN01000002.1"/>
</dbReference>
<dbReference type="PANTHER" id="PTHR30441">
    <property type="entry name" value="DUF748 DOMAIN-CONTAINING PROTEIN"/>
    <property type="match status" value="1"/>
</dbReference>
<dbReference type="Pfam" id="PF05170">
    <property type="entry name" value="AsmA"/>
    <property type="match status" value="1"/>
</dbReference>
<dbReference type="PANTHER" id="PTHR30441:SF8">
    <property type="entry name" value="DUF748 DOMAIN-CONTAINING PROTEIN"/>
    <property type="match status" value="1"/>
</dbReference>
<dbReference type="InterPro" id="IPR052894">
    <property type="entry name" value="AsmA-related"/>
</dbReference>